<evidence type="ECO:0000256" key="7">
    <source>
        <dbReference type="ARBA" id="ARBA00023136"/>
    </source>
</evidence>
<feature type="transmembrane region" description="Helical" evidence="8">
    <location>
        <begin position="223"/>
        <end position="243"/>
    </location>
</feature>
<evidence type="ECO:0000256" key="2">
    <source>
        <dbReference type="ARBA" id="ARBA00009773"/>
    </source>
</evidence>
<keyword evidence="7 8" id="KW-0472">Membrane</keyword>
<comment type="caution">
    <text evidence="9">The sequence shown here is derived from an EMBL/GenBank/DDBJ whole genome shotgun (WGS) entry which is preliminary data.</text>
</comment>
<organism evidence="9 10">
    <name type="scientific">Reyranella humidisoli</name>
    <dbReference type="NCBI Taxonomy" id="2849149"/>
    <lineage>
        <taxon>Bacteria</taxon>
        <taxon>Pseudomonadati</taxon>
        <taxon>Pseudomonadota</taxon>
        <taxon>Alphaproteobacteria</taxon>
        <taxon>Hyphomicrobiales</taxon>
        <taxon>Reyranellaceae</taxon>
        <taxon>Reyranella</taxon>
    </lineage>
</organism>
<proteinExistence type="inferred from homology"/>
<feature type="transmembrane region" description="Helical" evidence="8">
    <location>
        <begin position="161"/>
        <end position="185"/>
    </location>
</feature>
<dbReference type="EMBL" id="JAHOPB010000001">
    <property type="protein sequence ID" value="MBU8875132.1"/>
    <property type="molecule type" value="Genomic_DNA"/>
</dbReference>
<feature type="transmembrane region" description="Helical" evidence="8">
    <location>
        <begin position="315"/>
        <end position="346"/>
    </location>
</feature>
<accession>A0ABS6IN08</accession>
<dbReference type="RefSeq" id="WP_216961881.1">
    <property type="nucleotide sequence ID" value="NZ_JAHOPB010000001.1"/>
</dbReference>
<dbReference type="Proteomes" id="UP000727907">
    <property type="component" value="Unassembled WGS sequence"/>
</dbReference>
<name>A0ABS6IN08_9HYPH</name>
<comment type="similarity">
    <text evidence="2">Belongs to the autoinducer-2 exporter (AI-2E) (TC 2.A.86) family.</text>
</comment>
<dbReference type="Pfam" id="PF01594">
    <property type="entry name" value="AI-2E_transport"/>
    <property type="match status" value="1"/>
</dbReference>
<gene>
    <name evidence="9" type="ORF">KQ910_15260</name>
</gene>
<keyword evidence="10" id="KW-1185">Reference proteome</keyword>
<evidence type="ECO:0000256" key="3">
    <source>
        <dbReference type="ARBA" id="ARBA00022448"/>
    </source>
</evidence>
<evidence type="ECO:0000256" key="5">
    <source>
        <dbReference type="ARBA" id="ARBA00022692"/>
    </source>
</evidence>
<dbReference type="PANTHER" id="PTHR21716">
    <property type="entry name" value="TRANSMEMBRANE PROTEIN"/>
    <property type="match status" value="1"/>
</dbReference>
<evidence type="ECO:0000313" key="9">
    <source>
        <dbReference type="EMBL" id="MBU8875132.1"/>
    </source>
</evidence>
<sequence length="366" mass="39059">MIETEKGRAEVTRFTIDVAVRLGLIATIVYVSLLLLQPVAPLMLWAIILSVAVFPLFNLVRRRLHVRDGLAAALFSVLLLVLLLTPVVILAGSAIDSLDAYARMLLRGEHVVPPPPESVRDWPMVGKRVYEFWLNGSNDIRALVTTHVGQLASAGRWIGRIAAGVFLEVLQFAGAIIVAGILLAYSDELLETVRGLAGRVADKRGRHFLEIAGSTIRNVSQGVIGIALLQSALLGIGMLVAGVPFAGPITFVCLVLAIVQVGPNIIMIPVIIWSWMYLPALHAGLFTVYTLPLLLLDNVLRPILMARGLPTPMAVILAGVICGTLAGGLIGLFVGPVVLSVFYDLLVAWIASGARPEEGDASAPSA</sequence>
<evidence type="ECO:0000313" key="10">
    <source>
        <dbReference type="Proteomes" id="UP000727907"/>
    </source>
</evidence>
<keyword evidence="5 8" id="KW-0812">Transmembrane</keyword>
<protein>
    <submittedName>
        <fullName evidence="9">AI-2E family transporter</fullName>
    </submittedName>
</protein>
<feature type="transmembrane region" description="Helical" evidence="8">
    <location>
        <begin position="275"/>
        <end position="295"/>
    </location>
</feature>
<feature type="transmembrane region" description="Helical" evidence="8">
    <location>
        <begin position="42"/>
        <end position="60"/>
    </location>
</feature>
<dbReference type="InterPro" id="IPR002549">
    <property type="entry name" value="AI-2E-like"/>
</dbReference>
<evidence type="ECO:0000256" key="8">
    <source>
        <dbReference type="SAM" id="Phobius"/>
    </source>
</evidence>
<evidence type="ECO:0000256" key="6">
    <source>
        <dbReference type="ARBA" id="ARBA00022989"/>
    </source>
</evidence>
<evidence type="ECO:0000256" key="4">
    <source>
        <dbReference type="ARBA" id="ARBA00022475"/>
    </source>
</evidence>
<evidence type="ECO:0000256" key="1">
    <source>
        <dbReference type="ARBA" id="ARBA00004651"/>
    </source>
</evidence>
<feature type="transmembrane region" description="Helical" evidence="8">
    <location>
        <begin position="18"/>
        <end position="36"/>
    </location>
</feature>
<reference evidence="9 10" key="1">
    <citation type="submission" date="2021-06" db="EMBL/GenBank/DDBJ databases">
        <authorList>
            <person name="Lee D.H."/>
        </authorList>
    </citation>
    <scope>NUCLEOTIDE SEQUENCE [LARGE SCALE GENOMIC DNA]</scope>
    <source>
        <strain evidence="9 10">MMS21-HV4-11</strain>
    </source>
</reference>
<feature type="transmembrane region" description="Helical" evidence="8">
    <location>
        <begin position="72"/>
        <end position="95"/>
    </location>
</feature>
<keyword evidence="6 8" id="KW-1133">Transmembrane helix</keyword>
<dbReference type="PANTHER" id="PTHR21716:SF67">
    <property type="entry name" value="TRANSPORT PROTEIN YDIK-RELATED"/>
    <property type="match status" value="1"/>
</dbReference>
<keyword evidence="4" id="KW-1003">Cell membrane</keyword>
<comment type="subcellular location">
    <subcellularLocation>
        <location evidence="1">Cell membrane</location>
        <topology evidence="1">Multi-pass membrane protein</topology>
    </subcellularLocation>
</comment>
<feature type="transmembrane region" description="Helical" evidence="8">
    <location>
        <begin position="249"/>
        <end position="268"/>
    </location>
</feature>
<keyword evidence="3" id="KW-0813">Transport</keyword>